<dbReference type="PANTHER" id="PTHR43337:SF2">
    <property type="entry name" value="XANTHINE_URACIL PERMEASE"/>
    <property type="match status" value="1"/>
</dbReference>
<evidence type="ECO:0000256" key="7">
    <source>
        <dbReference type="SAM" id="Phobius"/>
    </source>
</evidence>
<feature type="transmembrane region" description="Helical" evidence="7">
    <location>
        <begin position="197"/>
        <end position="215"/>
    </location>
</feature>
<name>A0A372LJ88_9BACI</name>
<evidence type="ECO:0000256" key="2">
    <source>
        <dbReference type="ARBA" id="ARBA00005697"/>
    </source>
</evidence>
<dbReference type="InterPro" id="IPR006043">
    <property type="entry name" value="NCS2"/>
</dbReference>
<dbReference type="OrthoDB" id="9808458at2"/>
<feature type="transmembrane region" description="Helical" evidence="7">
    <location>
        <begin position="172"/>
        <end position="190"/>
    </location>
</feature>
<keyword evidence="3" id="KW-0813">Transport</keyword>
<proteinExistence type="inferred from homology"/>
<organism evidence="8 9">
    <name type="scientific">Peribacillus saganii</name>
    <dbReference type="NCBI Taxonomy" id="2303992"/>
    <lineage>
        <taxon>Bacteria</taxon>
        <taxon>Bacillati</taxon>
        <taxon>Bacillota</taxon>
        <taxon>Bacilli</taxon>
        <taxon>Bacillales</taxon>
        <taxon>Bacillaceae</taxon>
        <taxon>Peribacillus</taxon>
    </lineage>
</organism>
<feature type="transmembrane region" description="Helical" evidence="7">
    <location>
        <begin position="99"/>
        <end position="121"/>
    </location>
</feature>
<dbReference type="AlphaFoldDB" id="A0A372LJ88"/>
<keyword evidence="9" id="KW-1185">Reference proteome</keyword>
<evidence type="ECO:0000256" key="3">
    <source>
        <dbReference type="ARBA" id="ARBA00022448"/>
    </source>
</evidence>
<dbReference type="Pfam" id="PF00860">
    <property type="entry name" value="Xan_ur_permease"/>
    <property type="match status" value="1"/>
</dbReference>
<evidence type="ECO:0000256" key="4">
    <source>
        <dbReference type="ARBA" id="ARBA00022692"/>
    </source>
</evidence>
<evidence type="ECO:0000313" key="9">
    <source>
        <dbReference type="Proteomes" id="UP000264541"/>
    </source>
</evidence>
<feature type="transmembrane region" description="Helical" evidence="7">
    <location>
        <begin position="23"/>
        <end position="43"/>
    </location>
</feature>
<evidence type="ECO:0000256" key="5">
    <source>
        <dbReference type="ARBA" id="ARBA00022989"/>
    </source>
</evidence>
<accession>A0A372LJ88</accession>
<dbReference type="PANTHER" id="PTHR43337">
    <property type="entry name" value="XANTHINE/URACIL PERMEASE C887.17-RELATED"/>
    <property type="match status" value="1"/>
</dbReference>
<dbReference type="EMBL" id="QVTE01000051">
    <property type="protein sequence ID" value="RFU66420.1"/>
    <property type="molecule type" value="Genomic_DNA"/>
</dbReference>
<evidence type="ECO:0000256" key="6">
    <source>
        <dbReference type="ARBA" id="ARBA00023136"/>
    </source>
</evidence>
<dbReference type="GO" id="GO:0005345">
    <property type="term" value="F:purine nucleobase transmembrane transporter activity"/>
    <property type="evidence" value="ECO:0007669"/>
    <property type="project" value="TreeGrafter"/>
</dbReference>
<feature type="transmembrane region" description="Helical" evidence="7">
    <location>
        <begin position="317"/>
        <end position="338"/>
    </location>
</feature>
<dbReference type="GO" id="GO:0005886">
    <property type="term" value="C:plasma membrane"/>
    <property type="evidence" value="ECO:0007669"/>
    <property type="project" value="TreeGrafter"/>
</dbReference>
<comment type="caution">
    <text evidence="8">The sequence shown here is derived from an EMBL/GenBank/DDBJ whole genome shotgun (WGS) entry which is preliminary data.</text>
</comment>
<keyword evidence="4 7" id="KW-0812">Transmembrane</keyword>
<feature type="transmembrane region" description="Helical" evidence="7">
    <location>
        <begin position="373"/>
        <end position="402"/>
    </location>
</feature>
<keyword evidence="6 7" id="KW-0472">Membrane</keyword>
<comment type="similarity">
    <text evidence="2">Belongs to the nucleobase:cation symporter-2 (NCS2) (TC 2.A.40) family. Azg-like subfamily.</text>
</comment>
<gene>
    <name evidence="8" type="ORF">D0469_17470</name>
</gene>
<dbReference type="InterPro" id="IPR045018">
    <property type="entry name" value="Azg-like"/>
</dbReference>
<comment type="subcellular location">
    <subcellularLocation>
        <location evidence="1">Membrane</location>
        <topology evidence="1">Multi-pass membrane protein</topology>
    </subcellularLocation>
</comment>
<reference evidence="8 9" key="1">
    <citation type="submission" date="2018-08" db="EMBL/GenBank/DDBJ databases">
        <title>Bacillus chawlae sp. nov., Bacillus glennii sp. nov., and Bacillus saganii sp. nov. Isolated from the Vehicle Assembly Building at Kennedy Space Center where the Viking Spacecraft were Assembled.</title>
        <authorList>
            <person name="Seuylemezian A."/>
            <person name="Vaishampayan P."/>
        </authorList>
    </citation>
    <scope>NUCLEOTIDE SEQUENCE [LARGE SCALE GENOMIC DNA]</scope>
    <source>
        <strain evidence="8 9">V47-23a</strain>
    </source>
</reference>
<keyword evidence="5 7" id="KW-1133">Transmembrane helix</keyword>
<sequence>MKNSLLERVFRLKDSGTSLGREVLAGFVSYFTILYIVAVNSLILSEGGLPLDGAILATILLSAVSCILVGVWSNVPIILVPGMGLNAFFSYTMVQSMGLSWQSALGVVFVSGLIFTVLSFSRLTKVLSDAIPASLKEAITVGLGLFLILLGLEKGGIVVQGEAAILALGDFSQPQVMASILTIIIAFVLFSRNISGNFLITIVAGCVIAFMFGTLDLSQLTFQQADFKAYGEVFAAFSFEQAASLPFWTAVFSLTMVLVFENIGLVHGHVNSIKKPELFQKAFQATGLSVLLSGVFGSSPTVATVETAAGVASGGRTGLTTVTTGILFLLSIFFIPLIKVIPDSAIAPILIIIGILMLQHIKHLELKDISDAIPAFLTITLIPFTYSIPDGMAMGFIMYPILKITLGKAKEVSIIMYIIAGLFLTNFLVHIMG</sequence>
<dbReference type="Proteomes" id="UP000264541">
    <property type="component" value="Unassembled WGS sequence"/>
</dbReference>
<feature type="transmembrane region" description="Helical" evidence="7">
    <location>
        <begin position="247"/>
        <end position="266"/>
    </location>
</feature>
<protein>
    <submittedName>
        <fullName evidence="8">NCS2 family permease</fullName>
    </submittedName>
</protein>
<feature type="transmembrane region" description="Helical" evidence="7">
    <location>
        <begin position="55"/>
        <end position="79"/>
    </location>
</feature>
<evidence type="ECO:0000256" key="1">
    <source>
        <dbReference type="ARBA" id="ARBA00004141"/>
    </source>
</evidence>
<feature type="transmembrane region" description="Helical" evidence="7">
    <location>
        <begin position="345"/>
        <end position="361"/>
    </location>
</feature>
<evidence type="ECO:0000313" key="8">
    <source>
        <dbReference type="EMBL" id="RFU66420.1"/>
    </source>
</evidence>
<feature type="transmembrane region" description="Helical" evidence="7">
    <location>
        <begin position="414"/>
        <end position="432"/>
    </location>
</feature>
<dbReference type="RefSeq" id="WP_117328004.1">
    <property type="nucleotide sequence ID" value="NZ_QVTE01000051.1"/>
</dbReference>